<feature type="transmembrane region" description="Helical" evidence="9">
    <location>
        <begin position="226"/>
        <end position="249"/>
    </location>
</feature>
<evidence type="ECO:0000256" key="7">
    <source>
        <dbReference type="ARBA" id="ARBA00022989"/>
    </source>
</evidence>
<evidence type="ECO:0000256" key="1">
    <source>
        <dbReference type="ARBA" id="ARBA00004128"/>
    </source>
</evidence>
<feature type="domain" description="ABC transporter" evidence="10">
    <location>
        <begin position="420"/>
        <end position="646"/>
    </location>
</feature>
<dbReference type="Pfam" id="PF00005">
    <property type="entry name" value="ABC_tran"/>
    <property type="match status" value="2"/>
</dbReference>
<feature type="domain" description="ABC transmembrane type-1" evidence="11">
    <location>
        <begin position="705"/>
        <end position="951"/>
    </location>
</feature>
<evidence type="ECO:0000256" key="2">
    <source>
        <dbReference type="ARBA" id="ARBA00022448"/>
    </source>
</evidence>
<dbReference type="InterPro" id="IPR036640">
    <property type="entry name" value="ABC1_TM_sf"/>
</dbReference>
<dbReference type="GO" id="GO:0140359">
    <property type="term" value="F:ABC-type transporter activity"/>
    <property type="evidence" value="ECO:0007669"/>
    <property type="project" value="InterPro"/>
</dbReference>
<dbReference type="InterPro" id="IPR003593">
    <property type="entry name" value="AAA+_ATPase"/>
</dbReference>
<dbReference type="PANTHER" id="PTHR24223:SF443">
    <property type="entry name" value="MULTIDRUG-RESISTANCE LIKE PROTEIN 1, ISOFORM I"/>
    <property type="match status" value="1"/>
</dbReference>
<dbReference type="PROSITE" id="PS50893">
    <property type="entry name" value="ABC_TRANSPORTER_2"/>
    <property type="match status" value="2"/>
</dbReference>
<evidence type="ECO:0000259" key="10">
    <source>
        <dbReference type="PROSITE" id="PS50893"/>
    </source>
</evidence>
<dbReference type="FunFam" id="1.20.1560.10:FF:000013">
    <property type="entry name" value="ABC transporter C family member 2"/>
    <property type="match status" value="1"/>
</dbReference>
<dbReference type="GO" id="GO:0005524">
    <property type="term" value="F:ATP binding"/>
    <property type="evidence" value="ECO:0007669"/>
    <property type="project" value="UniProtKB-KW"/>
</dbReference>
<evidence type="ECO:0000256" key="5">
    <source>
        <dbReference type="ARBA" id="ARBA00022741"/>
    </source>
</evidence>
<dbReference type="Gene3D" id="3.40.50.300">
    <property type="entry name" value="P-loop containing nucleotide triphosphate hydrolases"/>
    <property type="match status" value="2"/>
</dbReference>
<dbReference type="PANTHER" id="PTHR24223">
    <property type="entry name" value="ATP-BINDING CASSETTE SUB-FAMILY C"/>
    <property type="match status" value="1"/>
</dbReference>
<feature type="transmembrane region" description="Helical" evidence="9">
    <location>
        <begin position="820"/>
        <end position="851"/>
    </location>
</feature>
<dbReference type="STRING" id="1448320.A0A319CZT1"/>
<dbReference type="Pfam" id="PF00664">
    <property type="entry name" value="ABC_membrane"/>
    <property type="match status" value="2"/>
</dbReference>
<name>A0A319CZT1_9EURO</name>
<dbReference type="SUPFAM" id="SSF90123">
    <property type="entry name" value="ABC transporter transmembrane region"/>
    <property type="match status" value="2"/>
</dbReference>
<dbReference type="GO" id="GO:0016887">
    <property type="term" value="F:ATP hydrolysis activity"/>
    <property type="evidence" value="ECO:0007669"/>
    <property type="project" value="InterPro"/>
</dbReference>
<keyword evidence="8 9" id="KW-0472">Membrane</keyword>
<feature type="transmembrane region" description="Helical" evidence="9">
    <location>
        <begin position="743"/>
        <end position="766"/>
    </location>
</feature>
<dbReference type="InterPro" id="IPR017871">
    <property type="entry name" value="ABC_transporter-like_CS"/>
</dbReference>
<dbReference type="InterPro" id="IPR027417">
    <property type="entry name" value="P-loop_NTPase"/>
</dbReference>
<protein>
    <submittedName>
        <fullName evidence="12">P-loop containing nucleoside triphosphate hydrolase protein</fullName>
    </submittedName>
</protein>
<dbReference type="InterPro" id="IPR050173">
    <property type="entry name" value="ABC_transporter_C-like"/>
</dbReference>
<dbReference type="InterPro" id="IPR011527">
    <property type="entry name" value="ABC1_TM_dom"/>
</dbReference>
<evidence type="ECO:0000256" key="9">
    <source>
        <dbReference type="SAM" id="Phobius"/>
    </source>
</evidence>
<keyword evidence="4" id="KW-0677">Repeat</keyword>
<dbReference type="CDD" id="cd03250">
    <property type="entry name" value="ABCC_MRP_domain1"/>
    <property type="match status" value="1"/>
</dbReference>
<dbReference type="InterPro" id="IPR003439">
    <property type="entry name" value="ABC_transporter-like_ATP-bd"/>
</dbReference>
<dbReference type="SMART" id="SM00382">
    <property type="entry name" value="AAA"/>
    <property type="match status" value="2"/>
</dbReference>
<dbReference type="VEuPathDB" id="FungiDB:BO71DRAFT_486852"/>
<evidence type="ECO:0000256" key="4">
    <source>
        <dbReference type="ARBA" id="ARBA00022737"/>
    </source>
</evidence>
<gene>
    <name evidence="12" type="ORF">BO71DRAFT_486852</name>
</gene>
<dbReference type="FunFam" id="3.40.50.300:FF:000973">
    <property type="entry name" value="Multidrug resistance-associated protein 4"/>
    <property type="match status" value="1"/>
</dbReference>
<evidence type="ECO:0000259" key="11">
    <source>
        <dbReference type="PROSITE" id="PS50929"/>
    </source>
</evidence>
<dbReference type="Proteomes" id="UP000247810">
    <property type="component" value="Unassembled WGS sequence"/>
</dbReference>
<feature type="domain" description="ABC transporter" evidence="10">
    <location>
        <begin position="1033"/>
        <end position="1276"/>
    </location>
</feature>
<keyword evidence="13" id="KW-1185">Reference proteome</keyword>
<reference evidence="12 13" key="1">
    <citation type="submission" date="2018-02" db="EMBL/GenBank/DDBJ databases">
        <title>The genomes of Aspergillus section Nigri reveals drivers in fungal speciation.</title>
        <authorList>
            <consortium name="DOE Joint Genome Institute"/>
            <person name="Vesth T.C."/>
            <person name="Nybo J."/>
            <person name="Theobald S."/>
            <person name="Brandl J."/>
            <person name="Frisvad J.C."/>
            <person name="Nielsen K.F."/>
            <person name="Lyhne E.K."/>
            <person name="Kogle M.E."/>
            <person name="Kuo A."/>
            <person name="Riley R."/>
            <person name="Clum A."/>
            <person name="Nolan M."/>
            <person name="Lipzen A."/>
            <person name="Salamov A."/>
            <person name="Henrissat B."/>
            <person name="Wiebenga A."/>
            <person name="De vries R.P."/>
            <person name="Grigoriev I.V."/>
            <person name="Mortensen U.H."/>
            <person name="Andersen M.R."/>
            <person name="Baker S.E."/>
        </authorList>
    </citation>
    <scope>NUCLEOTIDE SEQUENCE [LARGE SCALE GENOMIC DNA]</scope>
    <source>
        <strain evidence="12 13">CBS 707.79</strain>
    </source>
</reference>
<dbReference type="PROSITE" id="PS50929">
    <property type="entry name" value="ABC_TM1F"/>
    <property type="match status" value="2"/>
</dbReference>
<evidence type="ECO:0000256" key="8">
    <source>
        <dbReference type="ARBA" id="ARBA00023136"/>
    </source>
</evidence>
<keyword evidence="7 9" id="KW-1133">Transmembrane helix</keyword>
<feature type="transmembrane region" description="Helical" evidence="9">
    <location>
        <begin position="705"/>
        <end position="731"/>
    </location>
</feature>
<feature type="transmembrane region" description="Helical" evidence="9">
    <location>
        <begin position="143"/>
        <end position="160"/>
    </location>
</feature>
<evidence type="ECO:0000313" key="12">
    <source>
        <dbReference type="EMBL" id="PYH90746.1"/>
    </source>
</evidence>
<keyword evidence="3 9" id="KW-0812">Transmembrane</keyword>
<comment type="subcellular location">
    <subcellularLocation>
        <location evidence="1">Vacuole membrane</location>
        <topology evidence="1">Multi-pass membrane protein</topology>
    </subcellularLocation>
</comment>
<dbReference type="EMBL" id="KZ825969">
    <property type="protein sequence ID" value="PYH90746.1"/>
    <property type="molecule type" value="Genomic_DNA"/>
</dbReference>
<sequence length="1276" mass="140522">MKPWALLTGLKRSMSRLLPSQQKNYQYVEAIDLEELRTDGTRVDVARQEYGILQDWLTSLMQSIQSADYLEQAWLPATSKDAHYYVPLAGIARSRQWMKTILNTEFLYPLIASAALEILSALLTLVSPLFLRRLLQDPTHIGNFVALFLVSAGAVVAGRAKDQICRVLSVRASSVLQLAIFQKSVRFSNVAHQQCPVGKVLGSSTTDMMLVRNYVLKVHDVWSSPLQLLMIAFMIVRMLGISGIVGYLAMSTLLFSQTRANSSVGVAVEDYLRIDEVRINHLSSAFQRIRGIKSLRLEPMFLKEIRAAREMQLEALWRRLRVVFCLFISINQMIPAVTAMVSLATYWYTGHELVPEVVFPALTLFEMTYSPASKFSLSVTRQFSILPCVRRILHILRQPEHNADREHLPRPNGLGDDNIIEFQNAKLSYPSAEDGESLGFVLGPVTMSIPANKLTILHGASGCGKSTVLSAIVGQAEVIQGNLLRDGATMALCTQDPWIMLGTVRENITFLRPYESVRYQQVVRLCCLESDIASFPGGDLAMVGESGANLSGGQKARISLARAVYSEADVLLLDDCLAAVDPKVARRLFHECIRKLPQTVILVTHQAEFVPYCDHVVSLANGAVVEEGDIEDLKRHSKGPIGSILASQGVSNGRSPENIPAPELDVKVAPTASKQITPVEEERARGNVDAELYRFYFKCAGGSRFVLILAVVLSLTVTVRIINSFWLPWWMGDVFSIPTQGYLVGYVLVVMLLAVFIALVGIFLVLGTMKASRNIHEGVVTRLFRAPLDFFSGQPLGRILNRLSVDIDGIDFRLINAADLMLMAATSLFAAVIVLVWSSPYLILAFGPIFYFQYRIQSLYRVSARELRRVCSILDSPVLSVITESLASMPSIQAYNARELFEERHRVALSRAIIGITVRYALETWITLRIEMLSVALLGCAGLLGIMGVLDSLQTGLIFTLSISMSKHMHQFLWSLINVEVEMNSTERLRHYMTRIPIEEDQRIQSSASSMDGSVFSAGSIPIKSAGSLAGGIVFSNVTVQYPRSHSPSLTDFSIRLRAGEKVGIIGHSGSGKSTIVAALSALAPVVDGVISIDGTPINDLPLSSLRSIVHVLPQDSVLYPGSLRLNLDPEALHSDASLLHALSVVGALHAFDLRRTTTDTAQPDHDLSSSTEEANRELLDMAISPGGANLSAGQAQLVCLTRALLAKPQILVLDEATSSVDFETEARIQRILQENFRDSIILCVAHRPTSVAWMDRVVVMADGKCIKEEVPKRDV</sequence>
<evidence type="ECO:0000256" key="6">
    <source>
        <dbReference type="ARBA" id="ARBA00022840"/>
    </source>
</evidence>
<dbReference type="GO" id="GO:0000329">
    <property type="term" value="C:fungal-type vacuole membrane"/>
    <property type="evidence" value="ECO:0007669"/>
    <property type="project" value="UniProtKB-ARBA"/>
</dbReference>
<feature type="domain" description="ABC transmembrane type-1" evidence="11">
    <location>
        <begin position="111"/>
        <end position="376"/>
    </location>
</feature>
<dbReference type="Gene3D" id="1.20.1560.10">
    <property type="entry name" value="ABC transporter type 1, transmembrane domain"/>
    <property type="match status" value="2"/>
</dbReference>
<keyword evidence="6" id="KW-0067">ATP-binding</keyword>
<organism evidence="12 13">
    <name type="scientific">Aspergillus ellipticus CBS 707.79</name>
    <dbReference type="NCBI Taxonomy" id="1448320"/>
    <lineage>
        <taxon>Eukaryota</taxon>
        <taxon>Fungi</taxon>
        <taxon>Dikarya</taxon>
        <taxon>Ascomycota</taxon>
        <taxon>Pezizomycotina</taxon>
        <taxon>Eurotiomycetes</taxon>
        <taxon>Eurotiomycetidae</taxon>
        <taxon>Eurotiales</taxon>
        <taxon>Aspergillaceae</taxon>
        <taxon>Aspergillus</taxon>
        <taxon>Aspergillus subgen. Circumdati</taxon>
    </lineage>
</organism>
<dbReference type="SUPFAM" id="SSF52540">
    <property type="entry name" value="P-loop containing nucleoside triphosphate hydrolases"/>
    <property type="match status" value="2"/>
</dbReference>
<evidence type="ECO:0000313" key="13">
    <source>
        <dbReference type="Proteomes" id="UP000247810"/>
    </source>
</evidence>
<dbReference type="AlphaFoldDB" id="A0A319CZT1"/>
<accession>A0A319CZT1</accession>
<evidence type="ECO:0000256" key="3">
    <source>
        <dbReference type="ARBA" id="ARBA00022692"/>
    </source>
</evidence>
<keyword evidence="2" id="KW-0813">Transport</keyword>
<feature type="transmembrane region" description="Helical" evidence="9">
    <location>
        <begin position="106"/>
        <end position="131"/>
    </location>
</feature>
<proteinExistence type="predicted"/>
<dbReference type="OrthoDB" id="6500128at2759"/>
<keyword evidence="12" id="KW-0378">Hydrolase</keyword>
<keyword evidence="5" id="KW-0547">Nucleotide-binding</keyword>
<dbReference type="PROSITE" id="PS00211">
    <property type="entry name" value="ABC_TRANSPORTER_1"/>
    <property type="match status" value="1"/>
</dbReference>